<dbReference type="SUPFAM" id="SSF56954">
    <property type="entry name" value="Outer membrane efflux proteins (OEP)"/>
    <property type="match status" value="1"/>
</dbReference>
<evidence type="ECO:0000256" key="8">
    <source>
        <dbReference type="ARBA" id="ARBA00023288"/>
    </source>
</evidence>
<evidence type="ECO:0000256" key="1">
    <source>
        <dbReference type="ARBA" id="ARBA00004370"/>
    </source>
</evidence>
<organism evidence="10 11">
    <name type="scientific">Polynucleobacter meluiroseus</name>
    <dbReference type="NCBI Taxonomy" id="1938814"/>
    <lineage>
        <taxon>Bacteria</taxon>
        <taxon>Pseudomonadati</taxon>
        <taxon>Pseudomonadota</taxon>
        <taxon>Betaproteobacteria</taxon>
        <taxon>Burkholderiales</taxon>
        <taxon>Burkholderiaceae</taxon>
        <taxon>Polynucleobacter</taxon>
    </lineage>
</organism>
<keyword evidence="11" id="KW-1185">Reference proteome</keyword>
<dbReference type="GO" id="GO:0015562">
    <property type="term" value="F:efflux transmembrane transporter activity"/>
    <property type="evidence" value="ECO:0007669"/>
    <property type="project" value="InterPro"/>
</dbReference>
<comment type="similarity">
    <text evidence="2 9">Belongs to the outer membrane factor (OMF) (TC 1.B.17) family.</text>
</comment>
<evidence type="ECO:0000256" key="4">
    <source>
        <dbReference type="ARBA" id="ARBA00022692"/>
    </source>
</evidence>
<dbReference type="Pfam" id="PF02321">
    <property type="entry name" value="OEP"/>
    <property type="match status" value="2"/>
</dbReference>
<keyword evidence="5" id="KW-0732">Signal</keyword>
<evidence type="ECO:0000256" key="3">
    <source>
        <dbReference type="ARBA" id="ARBA00022452"/>
    </source>
</evidence>
<dbReference type="Gene3D" id="1.20.1600.10">
    <property type="entry name" value="Outer membrane efflux proteins (OEP)"/>
    <property type="match status" value="1"/>
</dbReference>
<gene>
    <name evidence="10" type="ORF">SAMN06295945_0378</name>
</gene>
<reference evidence="11" key="1">
    <citation type="submission" date="2017-08" db="EMBL/GenBank/DDBJ databases">
        <authorList>
            <person name="Varghese N."/>
            <person name="Submissions S."/>
        </authorList>
    </citation>
    <scope>NUCLEOTIDE SEQUENCE [LARGE SCALE GENOMIC DNA]</scope>
    <source>
        <strain evidence="11">AP-Melu-1000-B4</strain>
    </source>
</reference>
<dbReference type="InterPro" id="IPR003423">
    <property type="entry name" value="OMP_efflux"/>
</dbReference>
<evidence type="ECO:0000256" key="6">
    <source>
        <dbReference type="ARBA" id="ARBA00023136"/>
    </source>
</evidence>
<dbReference type="NCBIfam" id="TIGR01845">
    <property type="entry name" value="outer_NodT"/>
    <property type="match status" value="1"/>
</dbReference>
<dbReference type="PANTHER" id="PTHR30203">
    <property type="entry name" value="OUTER MEMBRANE CATION EFFLUX PROTEIN"/>
    <property type="match status" value="1"/>
</dbReference>
<keyword evidence="4 9" id="KW-0812">Transmembrane</keyword>
<dbReference type="PANTHER" id="PTHR30203:SF20">
    <property type="entry name" value="MULTIDRUG RESISTANCE OUTER MEMBRANE PROTEIN MDTP-RELATED"/>
    <property type="match status" value="1"/>
</dbReference>
<accession>A0A240DXY0</accession>
<dbReference type="Gene3D" id="2.20.200.10">
    <property type="entry name" value="Outer membrane efflux proteins (OEP)"/>
    <property type="match status" value="1"/>
</dbReference>
<keyword evidence="7 9" id="KW-0564">Palmitate</keyword>
<keyword evidence="8 9" id="KW-0449">Lipoprotein</keyword>
<evidence type="ECO:0000256" key="5">
    <source>
        <dbReference type="ARBA" id="ARBA00022729"/>
    </source>
</evidence>
<evidence type="ECO:0000256" key="9">
    <source>
        <dbReference type="RuleBase" id="RU362097"/>
    </source>
</evidence>
<dbReference type="GO" id="GO:0005886">
    <property type="term" value="C:plasma membrane"/>
    <property type="evidence" value="ECO:0007669"/>
    <property type="project" value="UniProtKB-SubCell"/>
</dbReference>
<keyword evidence="3 9" id="KW-1134">Transmembrane beta strand</keyword>
<proteinExistence type="inferred from homology"/>
<dbReference type="Proteomes" id="UP000218069">
    <property type="component" value="Unassembled WGS sequence"/>
</dbReference>
<dbReference type="AlphaFoldDB" id="A0A240DXY0"/>
<evidence type="ECO:0000256" key="7">
    <source>
        <dbReference type="ARBA" id="ARBA00023139"/>
    </source>
</evidence>
<dbReference type="InterPro" id="IPR010131">
    <property type="entry name" value="MdtP/NodT-like"/>
</dbReference>
<dbReference type="PROSITE" id="PS51257">
    <property type="entry name" value="PROKAR_LIPOPROTEIN"/>
    <property type="match status" value="1"/>
</dbReference>
<evidence type="ECO:0000256" key="2">
    <source>
        <dbReference type="ARBA" id="ARBA00007613"/>
    </source>
</evidence>
<evidence type="ECO:0000313" key="11">
    <source>
        <dbReference type="Proteomes" id="UP000218069"/>
    </source>
</evidence>
<comment type="subcellular location">
    <subcellularLocation>
        <location evidence="9">Cell membrane</location>
        <topology evidence="9">Lipid-anchor</topology>
    </subcellularLocation>
    <subcellularLocation>
        <location evidence="1">Membrane</location>
    </subcellularLocation>
</comment>
<name>A0A240DXY0_9BURK</name>
<keyword evidence="6 9" id="KW-0472">Membrane</keyword>
<dbReference type="EMBL" id="OANS01000001">
    <property type="protein sequence ID" value="SNX28058.1"/>
    <property type="molecule type" value="Genomic_DNA"/>
</dbReference>
<evidence type="ECO:0000313" key="10">
    <source>
        <dbReference type="EMBL" id="SNX28058.1"/>
    </source>
</evidence>
<dbReference type="OrthoDB" id="9770517at2"/>
<sequence length="483" mass="53040">MAHLFKNSMKTLSSAPLVLLCTALSLLLSSCAFYPRDSLPEQAVTPMELVEPKVDQQAKLVQDLWWTVFEDPQLNQLVTLSLRSSPSLEISGARIVAAQAMLDTETAAFLPQIGVGGQVDRQQLSQNYIFLPSFPVYTGYGLVNASLNWSLDIWGKQKKYFDAAKNQVKAVRANYQASALLLSTTVVRVYFDYDRAVQMQTLYAKDVELKKNLYQIALDRQKVGIADATLVNQRKVDFEGAQANVSQAKLTVKIMQHQLAALAKEGPSWGEALKPPILQANALNLPETIPANLLERRPDLQALLSQIDVAKLQLEGAKLEYLPDVNLAGFFGFQSFGLSQLFASKSQQFSIGPAINLPIFDGGLIAANITSKEAGRNQAIATYQEQLVQALREVADGISSMKSSQANYESYTKAFQSAKTNYDITQRRSDVGINSKESVLNAEQAYIVQGQNYADAKAKMLTANVVLVQALGGSYLRTTAQSH</sequence>
<protein>
    <submittedName>
        <fullName evidence="10">Efflux transporter, outer membrane factor (OMF) lipoprotein, NodT family</fullName>
    </submittedName>
</protein>